<sequence>MIVLTGFLLCALVAMLMFPQTDFARLCHQQLIDRPVFWLSRFRTHHLVYVIVLVPLMLSGGEFLALLGPEFFAAYAMELAIYIDAVIFGLAMSVWETVRSATSKVTHLLRRPLRIKSARRKRAASTNRTKSVPANDDDRPGEVAIAA</sequence>
<gene>
    <name evidence="3" type="ORF">AAV99_11930</name>
</gene>
<keyword evidence="2" id="KW-0472">Membrane</keyword>
<evidence type="ECO:0000313" key="3">
    <source>
        <dbReference type="EMBL" id="KLI62799.1"/>
    </source>
</evidence>
<proteinExistence type="predicted"/>
<dbReference type="Proteomes" id="UP000053455">
    <property type="component" value="Unassembled WGS sequence"/>
</dbReference>
<feature type="transmembrane region" description="Helical" evidence="2">
    <location>
        <begin position="79"/>
        <end position="95"/>
    </location>
</feature>
<dbReference type="AlphaFoldDB" id="A0A0H0XKG3"/>
<evidence type="ECO:0000313" key="4">
    <source>
        <dbReference type="Proteomes" id="UP000053455"/>
    </source>
</evidence>
<keyword evidence="2" id="KW-0812">Transmembrane</keyword>
<dbReference type="OrthoDB" id="7410222at2"/>
<evidence type="ECO:0000256" key="2">
    <source>
        <dbReference type="SAM" id="Phobius"/>
    </source>
</evidence>
<dbReference type="PATRIC" id="fig|874156.12.peg.2450"/>
<keyword evidence="2" id="KW-1133">Transmembrane helix</keyword>
<dbReference type="RefSeq" id="WP_047310225.1">
    <property type="nucleotide sequence ID" value="NZ_LBHU01000004.1"/>
</dbReference>
<keyword evidence="4" id="KW-1185">Reference proteome</keyword>
<feature type="transmembrane region" description="Helical" evidence="2">
    <location>
        <begin position="47"/>
        <end position="67"/>
    </location>
</feature>
<protein>
    <submittedName>
        <fullName evidence="3">Uncharacterized protein</fullName>
    </submittedName>
</protein>
<dbReference type="STRING" id="874156.GCA_001021555_02464"/>
<feature type="region of interest" description="Disordered" evidence="1">
    <location>
        <begin position="119"/>
        <end position="147"/>
    </location>
</feature>
<organism evidence="3 4">
    <name type="scientific">Aurantiacibacter marinus</name>
    <dbReference type="NCBI Taxonomy" id="874156"/>
    <lineage>
        <taxon>Bacteria</taxon>
        <taxon>Pseudomonadati</taxon>
        <taxon>Pseudomonadota</taxon>
        <taxon>Alphaproteobacteria</taxon>
        <taxon>Sphingomonadales</taxon>
        <taxon>Erythrobacteraceae</taxon>
        <taxon>Aurantiacibacter</taxon>
    </lineage>
</organism>
<accession>A0A0H0XKG3</accession>
<evidence type="ECO:0000256" key="1">
    <source>
        <dbReference type="SAM" id="MobiDB-lite"/>
    </source>
</evidence>
<reference evidence="3 4" key="1">
    <citation type="submission" date="2015-04" db="EMBL/GenBank/DDBJ databases">
        <title>The draft genome sequence of Erythrobacter marinus HWDM-33.</title>
        <authorList>
            <person name="Zhuang L."/>
            <person name="Liu Y."/>
            <person name="Shao Z."/>
        </authorList>
    </citation>
    <scope>NUCLEOTIDE SEQUENCE [LARGE SCALE GENOMIC DNA]</scope>
    <source>
        <strain evidence="3 4">HWDM-33</strain>
    </source>
</reference>
<dbReference type="EMBL" id="LBHU01000004">
    <property type="protein sequence ID" value="KLI62799.1"/>
    <property type="molecule type" value="Genomic_DNA"/>
</dbReference>
<comment type="caution">
    <text evidence="3">The sequence shown here is derived from an EMBL/GenBank/DDBJ whole genome shotgun (WGS) entry which is preliminary data.</text>
</comment>
<name>A0A0H0XKG3_9SPHN</name>